<reference evidence="3 4" key="1">
    <citation type="submission" date="2020-10" db="EMBL/GenBank/DDBJ databases">
        <title>Streptomyces chromofuscus complate genome analysis.</title>
        <authorList>
            <person name="Anwar N."/>
        </authorList>
    </citation>
    <scope>NUCLEOTIDE SEQUENCE [LARGE SCALE GENOMIC DNA]</scope>
    <source>
        <strain evidence="3 4">DSM 40273</strain>
    </source>
</reference>
<feature type="region of interest" description="Disordered" evidence="1">
    <location>
        <begin position="60"/>
        <end position="112"/>
    </location>
</feature>
<protein>
    <recommendedName>
        <fullName evidence="2">CATRA-Associated Small Protein domain-containing protein</fullName>
    </recommendedName>
</protein>
<feature type="compositionally biased region" description="Basic and acidic residues" evidence="1">
    <location>
        <begin position="88"/>
        <end position="112"/>
    </location>
</feature>
<proteinExistence type="predicted"/>
<dbReference type="Proteomes" id="UP000594008">
    <property type="component" value="Chromosome"/>
</dbReference>
<evidence type="ECO:0000259" key="2">
    <source>
        <dbReference type="Pfam" id="PF20271"/>
    </source>
</evidence>
<sequence length="112" mass="12644">MPYDDEEIRQEAVELLSAIHTWRLTSEGWSEVERHLDALSAAAKKNDPIEVKRATNRLEDAVATWRTPPPRSLSDDRPEPTTAPPPVLERKGVVVHELGSRDDSAPDRPDER</sequence>
<dbReference type="InterPro" id="IPR046924">
    <property type="entry name" value="CATASP"/>
</dbReference>
<dbReference type="RefSeq" id="WP_189696593.1">
    <property type="nucleotide sequence ID" value="NZ_BMTA01000002.1"/>
</dbReference>
<accession>A0A7M2T352</accession>
<dbReference type="Pfam" id="PF20271">
    <property type="entry name" value="CATASP"/>
    <property type="match status" value="1"/>
</dbReference>
<gene>
    <name evidence="3" type="ORF">IPT68_24910</name>
</gene>
<name>A0A7M2T352_STRCW</name>
<keyword evidence="4" id="KW-1185">Reference proteome</keyword>
<dbReference type="AlphaFoldDB" id="A0A7M2T352"/>
<dbReference type="KEGG" id="schf:IPT68_24910"/>
<organism evidence="3 4">
    <name type="scientific">Streptomyces chromofuscus</name>
    <dbReference type="NCBI Taxonomy" id="42881"/>
    <lineage>
        <taxon>Bacteria</taxon>
        <taxon>Bacillati</taxon>
        <taxon>Actinomycetota</taxon>
        <taxon>Actinomycetes</taxon>
        <taxon>Kitasatosporales</taxon>
        <taxon>Streptomycetaceae</taxon>
        <taxon>Streptomyces</taxon>
    </lineage>
</organism>
<evidence type="ECO:0000313" key="3">
    <source>
        <dbReference type="EMBL" id="QOV43002.1"/>
    </source>
</evidence>
<dbReference type="EMBL" id="CP063374">
    <property type="protein sequence ID" value="QOV43002.1"/>
    <property type="molecule type" value="Genomic_DNA"/>
</dbReference>
<evidence type="ECO:0000313" key="4">
    <source>
        <dbReference type="Proteomes" id="UP000594008"/>
    </source>
</evidence>
<evidence type="ECO:0000256" key="1">
    <source>
        <dbReference type="SAM" id="MobiDB-lite"/>
    </source>
</evidence>
<feature type="domain" description="CATRA-Associated Small Protein" evidence="2">
    <location>
        <begin position="11"/>
        <end position="100"/>
    </location>
</feature>